<dbReference type="EMBL" id="FLRH01000003">
    <property type="protein sequence ID" value="SBT64161.1"/>
    <property type="molecule type" value="Genomic_DNA"/>
</dbReference>
<dbReference type="PROSITE" id="PS51186">
    <property type="entry name" value="GNAT"/>
    <property type="match status" value="1"/>
</dbReference>
<sequence length="149" mass="16598">MRLETITPDNYEAALGLSVRPDQEDLVAPVVKSLAEAYVFPEHAWPRVIYDGDRLVGFLMAFFDIAWNDRPDDVRAGLWRLNIAADAQGRGYGRFAVDAVCAEIRARGGDRAYVTWEPRPGGPEPFYLKLGFRPTGERSGGQTVAVRDL</sequence>
<keyword evidence="2" id="KW-0808">Transferase</keyword>
<dbReference type="Proteomes" id="UP000199558">
    <property type="component" value="Unassembled WGS sequence"/>
</dbReference>
<dbReference type="Pfam" id="PF00583">
    <property type="entry name" value="Acetyltransf_1"/>
    <property type="match status" value="1"/>
</dbReference>
<evidence type="ECO:0000259" key="1">
    <source>
        <dbReference type="PROSITE" id="PS51186"/>
    </source>
</evidence>
<organism evidence="2 3">
    <name type="scientific">Micromonospora sediminicola</name>
    <dbReference type="NCBI Taxonomy" id="946078"/>
    <lineage>
        <taxon>Bacteria</taxon>
        <taxon>Bacillati</taxon>
        <taxon>Actinomycetota</taxon>
        <taxon>Actinomycetes</taxon>
        <taxon>Micromonosporales</taxon>
        <taxon>Micromonosporaceae</taxon>
        <taxon>Micromonospora</taxon>
    </lineage>
</organism>
<proteinExistence type="predicted"/>
<name>A0A1A9B523_9ACTN</name>
<feature type="domain" description="N-acetyltransferase" evidence="1">
    <location>
        <begin position="1"/>
        <end position="149"/>
    </location>
</feature>
<evidence type="ECO:0000313" key="3">
    <source>
        <dbReference type="Proteomes" id="UP000199558"/>
    </source>
</evidence>
<dbReference type="OrthoDB" id="3526335at2"/>
<dbReference type="AlphaFoldDB" id="A0A1A9B523"/>
<evidence type="ECO:0000313" key="2">
    <source>
        <dbReference type="EMBL" id="SBT64161.1"/>
    </source>
</evidence>
<keyword evidence="3" id="KW-1185">Reference proteome</keyword>
<dbReference type="InterPro" id="IPR016181">
    <property type="entry name" value="Acyl_CoA_acyltransferase"/>
</dbReference>
<dbReference type="Gene3D" id="3.40.630.30">
    <property type="match status" value="1"/>
</dbReference>
<dbReference type="GO" id="GO:0016747">
    <property type="term" value="F:acyltransferase activity, transferring groups other than amino-acyl groups"/>
    <property type="evidence" value="ECO:0007669"/>
    <property type="project" value="InterPro"/>
</dbReference>
<gene>
    <name evidence="2" type="ORF">GA0070622_1130</name>
</gene>
<dbReference type="SUPFAM" id="SSF55729">
    <property type="entry name" value="Acyl-CoA N-acyltransferases (Nat)"/>
    <property type="match status" value="1"/>
</dbReference>
<dbReference type="CDD" id="cd04301">
    <property type="entry name" value="NAT_SF"/>
    <property type="match status" value="1"/>
</dbReference>
<dbReference type="STRING" id="946078.GA0070622_1130"/>
<accession>A0A1A9B523</accession>
<dbReference type="InterPro" id="IPR000182">
    <property type="entry name" value="GNAT_dom"/>
</dbReference>
<protein>
    <submittedName>
        <fullName evidence="2">Diamine N-acetyltransferase</fullName>
    </submittedName>
</protein>
<dbReference type="RefSeq" id="WP_091576919.1">
    <property type="nucleotide sequence ID" value="NZ_FLRH01000003.1"/>
</dbReference>
<reference evidence="3" key="1">
    <citation type="submission" date="2016-06" db="EMBL/GenBank/DDBJ databases">
        <authorList>
            <person name="Varghese N."/>
            <person name="Submissions Spin"/>
        </authorList>
    </citation>
    <scope>NUCLEOTIDE SEQUENCE [LARGE SCALE GENOMIC DNA]</scope>
    <source>
        <strain evidence="3">DSM 45794</strain>
    </source>
</reference>